<comment type="caution">
    <text evidence="3">The sequence shown here is derived from an EMBL/GenBank/DDBJ whole genome shotgun (WGS) entry which is preliminary data.</text>
</comment>
<evidence type="ECO:0000313" key="4">
    <source>
        <dbReference type="Proteomes" id="UP000249819"/>
    </source>
</evidence>
<feature type="domain" description="DUF5689" evidence="2">
    <location>
        <begin position="35"/>
        <end position="226"/>
    </location>
</feature>
<name>A0A327W9K6_9BACT</name>
<reference evidence="3 4" key="1">
    <citation type="submission" date="2018-06" db="EMBL/GenBank/DDBJ databases">
        <title>Genomic Encyclopedia of Archaeal and Bacterial Type Strains, Phase II (KMG-II): from individual species to whole genera.</title>
        <authorList>
            <person name="Goeker M."/>
        </authorList>
    </citation>
    <scope>NUCLEOTIDE SEQUENCE [LARGE SCALE GENOMIC DNA]</scope>
    <source>
        <strain evidence="3 4">DSM 29821</strain>
    </source>
</reference>
<dbReference type="Proteomes" id="UP000249819">
    <property type="component" value="Unassembled WGS sequence"/>
</dbReference>
<proteinExistence type="predicted"/>
<organism evidence="3 4">
    <name type="scientific">Chitinophaga dinghuensis</name>
    <dbReference type="NCBI Taxonomy" id="1539050"/>
    <lineage>
        <taxon>Bacteria</taxon>
        <taxon>Pseudomonadati</taxon>
        <taxon>Bacteroidota</taxon>
        <taxon>Chitinophagia</taxon>
        <taxon>Chitinophagales</taxon>
        <taxon>Chitinophagaceae</taxon>
        <taxon>Chitinophaga</taxon>
    </lineage>
</organism>
<dbReference type="RefSeq" id="WP_111589991.1">
    <property type="nucleotide sequence ID" value="NZ_QLMA01000001.1"/>
</dbReference>
<accession>A0A327W9K6</accession>
<feature type="signal peptide" evidence="1">
    <location>
        <begin position="1"/>
        <end position="21"/>
    </location>
</feature>
<keyword evidence="1" id="KW-0732">Signal</keyword>
<dbReference type="OrthoDB" id="1111074at2"/>
<feature type="chain" id="PRO_5016379491" description="DUF5689 domain-containing protein" evidence="1">
    <location>
        <begin position="22"/>
        <end position="505"/>
    </location>
</feature>
<dbReference type="InterPro" id="IPR043744">
    <property type="entry name" value="DUF5689"/>
</dbReference>
<gene>
    <name evidence="3" type="ORF">CLV59_10134</name>
</gene>
<dbReference type="Pfam" id="PF18942">
    <property type="entry name" value="DUF5689"/>
    <property type="match status" value="1"/>
</dbReference>
<dbReference type="AlphaFoldDB" id="A0A327W9K6"/>
<sequence>MNNKNLYITMLLSLVLLWGCAKDDTYPGGVVSDIIGIMDIRSLYKDKDVTLTRDILGGSAKIAGIVVSDHSGGNLPKGLLIIQDTRRLAKLRGISIALGDDATKFAPGDSVLIKVEGSTLKRVDGILQITGVPTSNVTKISSGNSVLANKITTSAVAANPDNYESTMAIIVKGGFDPTPPANATLAGDRIMTDGFGEITLHTDAKAAFANIQVPVLANFYGIILCTPSGDTLLPRLSMRTGSDYTLLSSTITVAPLVISGFVNDPAGPDANFEYVQLLATQDIDFSVTPYCIIANNNANASTPTGNPVNGWATGGMRSYKINITSGVVKKGTYCYVGGTKKNINGENSTDISAANWVRNFDYAANNGEDFGTKTTNWMANSGNAFGIAIFAGTKVTATTVPTDVIFMSGGGSIYAAPSSGYLITNNDFYDIKDPISLKSQPYYKAGTNTLCLAYVTGDAGYYIKLGGVYSPSLGRWMKARAQNNLLMTKQTTLAEIESDDATKLK</sequence>
<keyword evidence="4" id="KW-1185">Reference proteome</keyword>
<evidence type="ECO:0000256" key="1">
    <source>
        <dbReference type="SAM" id="SignalP"/>
    </source>
</evidence>
<dbReference type="EMBL" id="QLMA01000001">
    <property type="protein sequence ID" value="RAJ87285.1"/>
    <property type="molecule type" value="Genomic_DNA"/>
</dbReference>
<evidence type="ECO:0000313" key="3">
    <source>
        <dbReference type="EMBL" id="RAJ87285.1"/>
    </source>
</evidence>
<evidence type="ECO:0000259" key="2">
    <source>
        <dbReference type="Pfam" id="PF18942"/>
    </source>
</evidence>
<protein>
    <recommendedName>
        <fullName evidence="2">DUF5689 domain-containing protein</fullName>
    </recommendedName>
</protein>